<dbReference type="Pfam" id="PF00001">
    <property type="entry name" value="7tm_1"/>
    <property type="match status" value="1"/>
</dbReference>
<keyword evidence="3" id="KW-0433">Leucine-rich repeat</keyword>
<feature type="compositionally biased region" description="Basic residues" evidence="11">
    <location>
        <begin position="898"/>
        <end position="911"/>
    </location>
</feature>
<evidence type="ECO:0000256" key="4">
    <source>
        <dbReference type="ARBA" id="ARBA00022692"/>
    </source>
</evidence>
<feature type="compositionally biased region" description="Low complexity" evidence="11">
    <location>
        <begin position="823"/>
        <end position="838"/>
    </location>
</feature>
<feature type="domain" description="G-protein coupled receptors family 1 profile" evidence="14">
    <location>
        <begin position="464"/>
        <end position="711"/>
    </location>
</feature>
<feature type="compositionally biased region" description="Polar residues" evidence="11">
    <location>
        <begin position="917"/>
        <end position="934"/>
    </location>
</feature>
<dbReference type="InterPro" id="IPR002131">
    <property type="entry name" value="Gphrmn_rcpt_fam"/>
</dbReference>
<keyword evidence="15" id="KW-1185">Reference proteome</keyword>
<dbReference type="Gene3D" id="3.80.10.10">
    <property type="entry name" value="Ribonuclease Inhibitor"/>
    <property type="match status" value="1"/>
</dbReference>
<evidence type="ECO:0000313" key="15">
    <source>
        <dbReference type="Proteomes" id="UP000085678"/>
    </source>
</evidence>
<accession>A0A1S3IAF5</accession>
<keyword evidence="9 16" id="KW-0675">Receptor</keyword>
<dbReference type="RefSeq" id="XP_013394389.1">
    <property type="nucleotide sequence ID" value="XM_013538935.1"/>
</dbReference>
<keyword evidence="4 12" id="KW-0812">Transmembrane</keyword>
<dbReference type="SUPFAM" id="SSF52058">
    <property type="entry name" value="L domain-like"/>
    <property type="match status" value="1"/>
</dbReference>
<dbReference type="OrthoDB" id="5981530at2759"/>
<evidence type="ECO:0000259" key="14">
    <source>
        <dbReference type="PROSITE" id="PS50262"/>
    </source>
</evidence>
<feature type="compositionally biased region" description="Acidic residues" evidence="11">
    <location>
        <begin position="936"/>
        <end position="948"/>
    </location>
</feature>
<feature type="signal peptide" evidence="13">
    <location>
        <begin position="1"/>
        <end position="21"/>
    </location>
</feature>
<evidence type="ECO:0000256" key="2">
    <source>
        <dbReference type="ARBA" id="ARBA00022475"/>
    </source>
</evidence>
<dbReference type="STRING" id="7574.A0A1S3IAF5"/>
<gene>
    <name evidence="16" type="primary">LOC106161863</name>
</gene>
<keyword evidence="5" id="KW-0677">Repeat</keyword>
<keyword evidence="6 12" id="KW-1133">Transmembrane helix</keyword>
<evidence type="ECO:0000256" key="7">
    <source>
        <dbReference type="ARBA" id="ARBA00023040"/>
    </source>
</evidence>
<keyword evidence="7" id="KW-0297">G-protein coupled receptor</keyword>
<dbReference type="PROSITE" id="PS00237">
    <property type="entry name" value="G_PROTEIN_RECEP_F1_1"/>
    <property type="match status" value="1"/>
</dbReference>
<feature type="chain" id="PRO_5010363305" evidence="13">
    <location>
        <begin position="22"/>
        <end position="1034"/>
    </location>
</feature>
<dbReference type="FunCoup" id="A0A1S3IAF5">
    <property type="interactions" value="142"/>
</dbReference>
<dbReference type="KEGG" id="lak:106161863"/>
<feature type="transmembrane region" description="Helical" evidence="12">
    <location>
        <begin position="571"/>
        <end position="593"/>
    </location>
</feature>
<dbReference type="Pfam" id="PF13855">
    <property type="entry name" value="LRR_8"/>
    <property type="match status" value="2"/>
</dbReference>
<feature type="transmembrane region" description="Helical" evidence="12">
    <location>
        <begin position="529"/>
        <end position="550"/>
    </location>
</feature>
<dbReference type="PRINTS" id="PR00237">
    <property type="entry name" value="GPCRRHODOPSN"/>
</dbReference>
<sequence length="1034" mass="115285">MNIDGFLLMGTFIILASSADADCVVGGESLEKNSAVLVTCSGKNITSVPQSIPKNVTELFLRNTAIQNLNQSDFKSFRKLTTLSINHDYALLGIDPHTFTQNPELRFIEIRDCTNLKTIDDSAFVGIRKLRHMEIVSCGLMAVPRVHRTSDPLDELDFSQNPFEVISNRSFDTVVTANLRLINTGLHRIEDFAFTGAIIQKIVLKNNAKLTDIRPNAFKGIEGLKYIDLSSTHITSLPFEGLQELRELLLQDTRTLRKFPPTFNFHKMEKAHLTYAHHCCAFQKPDLQHPKLFEEFQKEQQKIREECPGSGTTLQTTKASMEADYRYKRHAQEWDSFQAFIETFPGNKFLHHLFRRGFGEFRTSTDPPHGRTTSNPWGAHKENPDTPENNLVTPSQPIFLPGVTIPRNHTILVKCGDGVLNRGRPYHDIECTPQPDAFNPCEDVMGYTWLRVMVWFVLLAALLGNLLVIIVLLHSWQKMSVSKFLMCNLAFADLMMGLYLLLLASFDAHTLGKYFNFAIEWQYEGGCQAAGFITVFASELSVYTLSVITLERWYAISHAIHLTKRLRLKQAALIMFLGWIFAIIMAMLPVIGVSDYGTTSICLPFGVEAPEDLGYLVFAVGFNGLAFIIICVCYISMYCKVSGSDSTARSSDATIAKKMAILVFTDFACWAPIAFFAFTAVGGTPLIDITNSKILLVFFYPLNSCANPFLYAIFTKQFRKDFLITLSYYGLCTKRASRMKASYNSNHMSMSQTRNSLGAIHNVHHHPSDGSILTQFTTDGTGGPRSSIKNSPTSTPKSTPQNTPKASPKGIKKAMNGILKTRGSGSSNHSSSSGCSVDSKLDPQRKLSIVPESSHSEADNDQEELVPKSELGNGDVSKENMDKEDLKESKTADEKRSSFRKLGKVSKKRKCGGTPIENDSQGSDNTAFHMSTSEDFIAESDSELLEQDDLNHNHSQSFHRKGPGRESGISSVSGSPNVDCEQLCSEEVILRRKSTDRESGFHSQQNTPVSSLSKKQFFDLLMKSPEVITQDTKV</sequence>
<organism evidence="15 16">
    <name type="scientific">Lingula anatina</name>
    <name type="common">Brachiopod</name>
    <name type="synonym">Lingula unguis</name>
    <dbReference type="NCBI Taxonomy" id="7574"/>
    <lineage>
        <taxon>Eukaryota</taxon>
        <taxon>Metazoa</taxon>
        <taxon>Spiralia</taxon>
        <taxon>Lophotrochozoa</taxon>
        <taxon>Brachiopoda</taxon>
        <taxon>Linguliformea</taxon>
        <taxon>Lingulata</taxon>
        <taxon>Lingulida</taxon>
        <taxon>Linguloidea</taxon>
        <taxon>Lingulidae</taxon>
        <taxon>Lingula</taxon>
    </lineage>
</organism>
<protein>
    <submittedName>
        <fullName evidence="16">Thyrotropin receptor</fullName>
    </submittedName>
</protein>
<dbReference type="CDD" id="cd15136">
    <property type="entry name" value="7tmA_Glyco_hormone_R"/>
    <property type="match status" value="1"/>
</dbReference>
<evidence type="ECO:0000256" key="5">
    <source>
        <dbReference type="ARBA" id="ARBA00022737"/>
    </source>
</evidence>
<keyword evidence="13" id="KW-0732">Signal</keyword>
<evidence type="ECO:0000256" key="9">
    <source>
        <dbReference type="ARBA" id="ARBA00023170"/>
    </source>
</evidence>
<dbReference type="FunFam" id="1.20.1070.10:FF:000156">
    <property type="entry name" value="Lutropin-choriogonadotropic hormone receptor"/>
    <property type="match status" value="1"/>
</dbReference>
<dbReference type="GO" id="GO:0005886">
    <property type="term" value="C:plasma membrane"/>
    <property type="evidence" value="ECO:0007669"/>
    <property type="project" value="UniProtKB-SubCell"/>
</dbReference>
<keyword evidence="2" id="KW-1003">Cell membrane</keyword>
<dbReference type="GO" id="GO:0009755">
    <property type="term" value="P:hormone-mediated signaling pathway"/>
    <property type="evidence" value="ECO:0007669"/>
    <property type="project" value="TreeGrafter"/>
</dbReference>
<dbReference type="SUPFAM" id="SSF81321">
    <property type="entry name" value="Family A G protein-coupled receptor-like"/>
    <property type="match status" value="1"/>
</dbReference>
<dbReference type="GO" id="GO:0008528">
    <property type="term" value="F:G protein-coupled peptide receptor activity"/>
    <property type="evidence" value="ECO:0007669"/>
    <property type="project" value="TreeGrafter"/>
</dbReference>
<keyword evidence="8 12" id="KW-0472">Membrane</keyword>
<evidence type="ECO:0000256" key="3">
    <source>
        <dbReference type="ARBA" id="ARBA00022614"/>
    </source>
</evidence>
<dbReference type="Gene3D" id="1.20.1070.10">
    <property type="entry name" value="Rhodopsin 7-helix transmembrane proteins"/>
    <property type="match status" value="1"/>
</dbReference>
<dbReference type="PROSITE" id="PS50262">
    <property type="entry name" value="G_PROTEIN_RECEP_F1_2"/>
    <property type="match status" value="1"/>
</dbReference>
<feature type="transmembrane region" description="Helical" evidence="12">
    <location>
        <begin position="485"/>
        <end position="506"/>
    </location>
</feature>
<evidence type="ECO:0000256" key="13">
    <source>
        <dbReference type="SAM" id="SignalP"/>
    </source>
</evidence>
<evidence type="ECO:0000256" key="8">
    <source>
        <dbReference type="ARBA" id="ARBA00023136"/>
    </source>
</evidence>
<dbReference type="InterPro" id="IPR001611">
    <property type="entry name" value="Leu-rich_rpt"/>
</dbReference>
<dbReference type="OMA" id="TRDMRQS"/>
<dbReference type="GO" id="GO:0016500">
    <property type="term" value="F:protein-hormone receptor activity"/>
    <property type="evidence" value="ECO:0007669"/>
    <property type="project" value="InterPro"/>
</dbReference>
<evidence type="ECO:0000256" key="12">
    <source>
        <dbReference type="SAM" id="Phobius"/>
    </source>
</evidence>
<feature type="transmembrane region" description="Helical" evidence="12">
    <location>
        <begin position="660"/>
        <end position="682"/>
    </location>
</feature>
<dbReference type="Proteomes" id="UP000085678">
    <property type="component" value="Unplaced"/>
</dbReference>
<evidence type="ECO:0000256" key="1">
    <source>
        <dbReference type="ARBA" id="ARBA00004651"/>
    </source>
</evidence>
<name>A0A1S3IAF5_LINAN</name>
<feature type="transmembrane region" description="Helical" evidence="12">
    <location>
        <begin position="613"/>
        <end position="639"/>
    </location>
</feature>
<dbReference type="PRINTS" id="PR00373">
    <property type="entry name" value="GLYCHORMONER"/>
</dbReference>
<dbReference type="GeneID" id="106161863"/>
<evidence type="ECO:0000256" key="6">
    <source>
        <dbReference type="ARBA" id="ARBA00022989"/>
    </source>
</evidence>
<dbReference type="InterPro" id="IPR017452">
    <property type="entry name" value="GPCR_Rhodpsn_7TM"/>
</dbReference>
<feature type="region of interest" description="Disordered" evidence="11">
    <location>
        <begin position="770"/>
        <end position="978"/>
    </location>
</feature>
<feature type="compositionally biased region" description="Polar residues" evidence="11">
    <location>
        <begin position="787"/>
        <end position="805"/>
    </location>
</feature>
<dbReference type="AlphaFoldDB" id="A0A1S3IAF5"/>
<comment type="subcellular location">
    <subcellularLocation>
        <location evidence="1">Cell membrane</location>
        <topology evidence="1">Multi-pass membrane protein</topology>
    </subcellularLocation>
</comment>
<feature type="compositionally biased region" description="Basic and acidic residues" evidence="11">
    <location>
        <begin position="876"/>
        <end position="897"/>
    </location>
</feature>
<evidence type="ECO:0000256" key="10">
    <source>
        <dbReference type="ARBA" id="ARBA00023224"/>
    </source>
</evidence>
<reference evidence="16" key="1">
    <citation type="submission" date="2025-08" db="UniProtKB">
        <authorList>
            <consortium name="RefSeq"/>
        </authorList>
    </citation>
    <scope>IDENTIFICATION</scope>
    <source>
        <tissue evidence="16">Gonads</tissue>
    </source>
</reference>
<dbReference type="InParanoid" id="A0A1S3IAF5"/>
<dbReference type="PANTHER" id="PTHR24372">
    <property type="entry name" value="GLYCOPROTEIN HORMONE RECEPTOR"/>
    <property type="match status" value="1"/>
</dbReference>
<feature type="region of interest" description="Disordered" evidence="11">
    <location>
        <begin position="361"/>
        <end position="386"/>
    </location>
</feature>
<keyword evidence="10" id="KW-0807">Transducer</keyword>
<dbReference type="InterPro" id="IPR032675">
    <property type="entry name" value="LRR_dom_sf"/>
</dbReference>
<feature type="transmembrane region" description="Helical" evidence="12">
    <location>
        <begin position="449"/>
        <end position="473"/>
    </location>
</feature>
<evidence type="ECO:0000313" key="16">
    <source>
        <dbReference type="RefSeq" id="XP_013394389.1"/>
    </source>
</evidence>
<proteinExistence type="predicted"/>
<feature type="transmembrane region" description="Helical" evidence="12">
    <location>
        <begin position="694"/>
        <end position="714"/>
    </location>
</feature>
<dbReference type="GO" id="GO:0007189">
    <property type="term" value="P:adenylate cyclase-activating G protein-coupled receptor signaling pathway"/>
    <property type="evidence" value="ECO:0007669"/>
    <property type="project" value="TreeGrafter"/>
</dbReference>
<evidence type="ECO:0000256" key="11">
    <source>
        <dbReference type="SAM" id="MobiDB-lite"/>
    </source>
</evidence>
<dbReference type="InterPro" id="IPR000276">
    <property type="entry name" value="GPCR_Rhodpsn"/>
</dbReference>
<dbReference type="PANTHER" id="PTHR24372:SF74">
    <property type="entry name" value="LP13728P"/>
    <property type="match status" value="1"/>
</dbReference>
<feature type="compositionally biased region" description="Polar residues" evidence="11">
    <location>
        <begin position="362"/>
        <end position="376"/>
    </location>
</feature>